<dbReference type="InterPro" id="IPR036390">
    <property type="entry name" value="WH_DNA-bd_sf"/>
</dbReference>
<gene>
    <name evidence="2" type="ORF">LKE05_03090</name>
</gene>
<dbReference type="Gene3D" id="1.10.10.10">
    <property type="entry name" value="Winged helix-like DNA-binding domain superfamily/Winged helix DNA-binding domain"/>
    <property type="match status" value="1"/>
</dbReference>
<dbReference type="PANTHER" id="PTHR33169">
    <property type="entry name" value="PADR-FAMILY TRANSCRIPTIONAL REGULATOR"/>
    <property type="match status" value="1"/>
</dbReference>
<proteinExistence type="predicted"/>
<reference evidence="2 3" key="1">
    <citation type="submission" date="2021-10" db="EMBL/GenBank/DDBJ databases">
        <title>Anaerobic single-cell dispensing facilitates the cultivation of human gut bacteria.</title>
        <authorList>
            <person name="Afrizal A."/>
        </authorList>
    </citation>
    <scope>NUCLEOTIDE SEQUENCE [LARGE SCALE GENOMIC DNA]</scope>
    <source>
        <strain evidence="2 3">CLA-AA-H232</strain>
    </source>
</reference>
<dbReference type="InterPro" id="IPR052509">
    <property type="entry name" value="Metal_resp_DNA-bind_regulator"/>
</dbReference>
<dbReference type="SUPFAM" id="SSF46785">
    <property type="entry name" value="Winged helix' DNA-binding domain"/>
    <property type="match status" value="1"/>
</dbReference>
<evidence type="ECO:0000313" key="2">
    <source>
        <dbReference type="EMBL" id="MCC2209781.1"/>
    </source>
</evidence>
<evidence type="ECO:0000313" key="3">
    <source>
        <dbReference type="Proteomes" id="UP001198242"/>
    </source>
</evidence>
<dbReference type="Proteomes" id="UP001198242">
    <property type="component" value="Unassembled WGS sequence"/>
</dbReference>
<dbReference type="AlphaFoldDB" id="A0AAE3J8V8"/>
<dbReference type="Pfam" id="PF03551">
    <property type="entry name" value="PadR"/>
    <property type="match status" value="1"/>
</dbReference>
<accession>A0AAE3J8V8</accession>
<dbReference type="RefSeq" id="WP_117965315.1">
    <property type="nucleotide sequence ID" value="NZ_JAJEQM010000003.1"/>
</dbReference>
<name>A0AAE3J8V8_9FIRM</name>
<organism evidence="2 3">
    <name type="scientific">Hominilimicola fabiformis</name>
    <dbReference type="NCBI Taxonomy" id="2885356"/>
    <lineage>
        <taxon>Bacteria</taxon>
        <taxon>Bacillati</taxon>
        <taxon>Bacillota</taxon>
        <taxon>Clostridia</taxon>
        <taxon>Eubacteriales</taxon>
        <taxon>Oscillospiraceae</taxon>
        <taxon>Hominilimicola</taxon>
    </lineage>
</organism>
<dbReference type="PANTHER" id="PTHR33169:SF14">
    <property type="entry name" value="TRANSCRIPTIONAL REGULATOR RV3488"/>
    <property type="match status" value="1"/>
</dbReference>
<keyword evidence="3" id="KW-1185">Reference proteome</keyword>
<sequence>MKINKELMKGSTSILILTLLKSEDMYGYQITQELERRSDSTFEMKEGTLYPMLHALEKEGAVESYWYDTDEGRRRKYYKLTDTGKEMLESKQKEWNVFKKAMNSIIGEECYE</sequence>
<dbReference type="InterPro" id="IPR005149">
    <property type="entry name" value="Tscrpt_reg_PadR_N"/>
</dbReference>
<comment type="caution">
    <text evidence="2">The sequence shown here is derived from an EMBL/GenBank/DDBJ whole genome shotgun (WGS) entry which is preliminary data.</text>
</comment>
<feature type="domain" description="Transcription regulator PadR N-terminal" evidence="1">
    <location>
        <begin position="16"/>
        <end position="89"/>
    </location>
</feature>
<protein>
    <submittedName>
        <fullName evidence="2">Helix-turn-helix transcriptional regulator</fullName>
    </submittedName>
</protein>
<dbReference type="InterPro" id="IPR036388">
    <property type="entry name" value="WH-like_DNA-bd_sf"/>
</dbReference>
<dbReference type="EMBL" id="JAJEQM010000003">
    <property type="protein sequence ID" value="MCC2209781.1"/>
    <property type="molecule type" value="Genomic_DNA"/>
</dbReference>
<evidence type="ECO:0000259" key="1">
    <source>
        <dbReference type="Pfam" id="PF03551"/>
    </source>
</evidence>